<dbReference type="AlphaFoldDB" id="A0A2T0LJB4"/>
<sequence>MNALAPSGEEKLLAALCHGSALFFPILLPLIILLLKRDSLFVRNHAREALVFHLFMILVMFLCKLLFIVLIGFLLLGIAFLFYAVTTVIAVIRSLSGGEYRYPFTSQWARNL</sequence>
<comment type="caution">
    <text evidence="6">The sequence shown here is derived from an EMBL/GenBank/DDBJ whole genome shotgun (WGS) entry which is preliminary data.</text>
</comment>
<evidence type="ECO:0000313" key="7">
    <source>
        <dbReference type="Proteomes" id="UP000237797"/>
    </source>
</evidence>
<comment type="subcellular location">
    <subcellularLocation>
        <location evidence="1">Membrane</location>
        <topology evidence="1">Multi-pass membrane protein</topology>
    </subcellularLocation>
</comment>
<evidence type="ECO:0000256" key="1">
    <source>
        <dbReference type="ARBA" id="ARBA00004141"/>
    </source>
</evidence>
<dbReference type="InterPro" id="IPR019109">
    <property type="entry name" value="MamF_MmsF"/>
</dbReference>
<accession>A0A2T0LJB4</accession>
<feature type="transmembrane region" description="Helical" evidence="5">
    <location>
        <begin position="73"/>
        <end position="92"/>
    </location>
</feature>
<dbReference type="EMBL" id="PVNE01000001">
    <property type="protein sequence ID" value="PRX42594.1"/>
    <property type="molecule type" value="Genomic_DNA"/>
</dbReference>
<reference evidence="6 7" key="1">
    <citation type="submission" date="2018-03" db="EMBL/GenBank/DDBJ databases">
        <title>Genomic Encyclopedia of Archaeal and Bacterial Type Strains, Phase II (KMG-II): from individual species to whole genera.</title>
        <authorList>
            <person name="Goeker M."/>
        </authorList>
    </citation>
    <scope>NUCLEOTIDE SEQUENCE [LARGE SCALE GENOMIC DNA]</scope>
    <source>
        <strain evidence="6 7">DSM 44946</strain>
    </source>
</reference>
<evidence type="ECO:0000256" key="2">
    <source>
        <dbReference type="ARBA" id="ARBA00022692"/>
    </source>
</evidence>
<evidence type="ECO:0000256" key="4">
    <source>
        <dbReference type="ARBA" id="ARBA00023136"/>
    </source>
</evidence>
<evidence type="ECO:0008006" key="8">
    <source>
        <dbReference type="Google" id="ProtNLM"/>
    </source>
</evidence>
<dbReference type="Pfam" id="PF09685">
    <property type="entry name" value="MamF_MmsF"/>
    <property type="match status" value="1"/>
</dbReference>
<organism evidence="6 7">
    <name type="scientific">Planifilum fimeticola</name>
    <dbReference type="NCBI Taxonomy" id="201975"/>
    <lineage>
        <taxon>Bacteria</taxon>
        <taxon>Bacillati</taxon>
        <taxon>Bacillota</taxon>
        <taxon>Bacilli</taxon>
        <taxon>Bacillales</taxon>
        <taxon>Thermoactinomycetaceae</taxon>
        <taxon>Planifilum</taxon>
    </lineage>
</organism>
<protein>
    <recommendedName>
        <fullName evidence="8">Tic20 family protein</fullName>
    </recommendedName>
</protein>
<feature type="transmembrane region" description="Helical" evidence="5">
    <location>
        <begin position="47"/>
        <end position="67"/>
    </location>
</feature>
<proteinExistence type="predicted"/>
<dbReference type="RefSeq" id="WP_106343546.1">
    <property type="nucleotide sequence ID" value="NZ_PVNE01000001.1"/>
</dbReference>
<keyword evidence="3 5" id="KW-1133">Transmembrane helix</keyword>
<keyword evidence="7" id="KW-1185">Reference proteome</keyword>
<name>A0A2T0LJB4_9BACL</name>
<evidence type="ECO:0000313" key="6">
    <source>
        <dbReference type="EMBL" id="PRX42594.1"/>
    </source>
</evidence>
<keyword evidence="4 5" id="KW-0472">Membrane</keyword>
<evidence type="ECO:0000256" key="5">
    <source>
        <dbReference type="SAM" id="Phobius"/>
    </source>
</evidence>
<dbReference type="Proteomes" id="UP000237797">
    <property type="component" value="Unassembled WGS sequence"/>
</dbReference>
<gene>
    <name evidence="6" type="ORF">CLV97_10182</name>
</gene>
<evidence type="ECO:0000256" key="3">
    <source>
        <dbReference type="ARBA" id="ARBA00022989"/>
    </source>
</evidence>
<keyword evidence="2 5" id="KW-0812">Transmembrane</keyword>
<feature type="transmembrane region" description="Helical" evidence="5">
    <location>
        <begin position="12"/>
        <end position="35"/>
    </location>
</feature>
<dbReference type="OrthoDB" id="9808930at2"/>